<comment type="caution">
    <text evidence="1">The sequence shown here is derived from an EMBL/GenBank/DDBJ whole genome shotgun (WGS) entry which is preliminary data.</text>
</comment>
<protein>
    <recommendedName>
        <fullName evidence="3">Transposase</fullName>
    </recommendedName>
</protein>
<name>A0ABQ3NTH9_STRVG</name>
<dbReference type="Proteomes" id="UP000660554">
    <property type="component" value="Unassembled WGS sequence"/>
</dbReference>
<accession>A0ABQ3NTH9</accession>
<gene>
    <name evidence="1" type="ORF">Scinn_55520</name>
</gene>
<sequence>MSGDLHTRSIRMITKGDIRARSRRWKADRSIKGWRVQANWLGSAPGDKGIRVARSGEAVCTEVDAGHTGVRRAAECVHPFTSRPGRFTGRSRPGHRVHMA</sequence>
<keyword evidence="2" id="KW-1185">Reference proteome</keyword>
<reference evidence="2" key="1">
    <citation type="submission" date="2020-09" db="EMBL/GenBank/DDBJ databases">
        <title>Whole genome shotgun sequence of Streptomyces cinnamonensis NBRC 15873.</title>
        <authorList>
            <person name="Komaki H."/>
            <person name="Tamura T."/>
        </authorList>
    </citation>
    <scope>NUCLEOTIDE SEQUENCE [LARGE SCALE GENOMIC DNA]</scope>
    <source>
        <strain evidence="2">NBRC 15873</strain>
    </source>
</reference>
<organism evidence="1 2">
    <name type="scientific">Streptomyces virginiae</name>
    <name type="common">Streptomyces cinnamonensis</name>
    <dbReference type="NCBI Taxonomy" id="1961"/>
    <lineage>
        <taxon>Bacteria</taxon>
        <taxon>Bacillati</taxon>
        <taxon>Actinomycetota</taxon>
        <taxon>Actinomycetes</taxon>
        <taxon>Kitasatosporales</taxon>
        <taxon>Streptomycetaceae</taxon>
        <taxon>Streptomyces</taxon>
    </lineage>
</organism>
<evidence type="ECO:0000313" key="1">
    <source>
        <dbReference type="EMBL" id="GHI16089.1"/>
    </source>
</evidence>
<proteinExistence type="predicted"/>
<evidence type="ECO:0000313" key="2">
    <source>
        <dbReference type="Proteomes" id="UP000660554"/>
    </source>
</evidence>
<dbReference type="EMBL" id="BNDV01000012">
    <property type="protein sequence ID" value="GHI16089.1"/>
    <property type="molecule type" value="Genomic_DNA"/>
</dbReference>
<evidence type="ECO:0008006" key="3">
    <source>
        <dbReference type="Google" id="ProtNLM"/>
    </source>
</evidence>